<reference evidence="2" key="1">
    <citation type="submission" date="2021-03" db="EMBL/GenBank/DDBJ databases">
        <authorList>
            <person name="Tagirdzhanova G."/>
        </authorList>
    </citation>
    <scope>NUCLEOTIDE SEQUENCE</scope>
</reference>
<protein>
    <submittedName>
        <fullName evidence="2">Uncharacterized protein</fullName>
    </submittedName>
</protein>
<evidence type="ECO:0000256" key="1">
    <source>
        <dbReference type="SAM" id="MobiDB-lite"/>
    </source>
</evidence>
<dbReference type="OrthoDB" id="3344043at2759"/>
<feature type="compositionally biased region" description="Acidic residues" evidence="1">
    <location>
        <begin position="837"/>
        <end position="855"/>
    </location>
</feature>
<organism evidence="2 3">
    <name type="scientific">Imshaugia aleurites</name>
    <dbReference type="NCBI Taxonomy" id="172621"/>
    <lineage>
        <taxon>Eukaryota</taxon>
        <taxon>Fungi</taxon>
        <taxon>Dikarya</taxon>
        <taxon>Ascomycota</taxon>
        <taxon>Pezizomycotina</taxon>
        <taxon>Lecanoromycetes</taxon>
        <taxon>OSLEUM clade</taxon>
        <taxon>Lecanoromycetidae</taxon>
        <taxon>Lecanorales</taxon>
        <taxon>Lecanorineae</taxon>
        <taxon>Parmeliaceae</taxon>
        <taxon>Imshaugia</taxon>
    </lineage>
</organism>
<feature type="compositionally biased region" description="Basic and acidic residues" evidence="1">
    <location>
        <begin position="812"/>
        <end position="821"/>
    </location>
</feature>
<proteinExistence type="predicted"/>
<dbReference type="EMBL" id="CAJPDT010000005">
    <property type="protein sequence ID" value="CAF9909069.1"/>
    <property type="molecule type" value="Genomic_DNA"/>
</dbReference>
<evidence type="ECO:0000313" key="3">
    <source>
        <dbReference type="Proteomes" id="UP000664534"/>
    </source>
</evidence>
<evidence type="ECO:0000313" key="2">
    <source>
        <dbReference type="EMBL" id="CAF9909069.1"/>
    </source>
</evidence>
<sequence length="855" mass="95279">MSGQLTTSGVVNWDTVLSRTVSFVFGVLVRLQNAGISPVTVEVGRLLCRNIPLEASAQLRITHAISVLTRYGSYGNAIWFGFGIKQVVGDLAESEEGMALVALCAALGSAYEPCFSARVLREFCKLSGAPRDITPTLRQWEMLVKLCTGILSTGDFMNKINAFNLLVFGHSADYRSPKCKPTTYGDLAKAITAIAEVAQRKKANASFLGGLDCAWLAALSEWILCLDVSVVDSNGTECYRSRMRVRDLPQVTILIPERPSKSLLSSQTSIVPPGEWISWLDLDLAENAKGSLHWRSSRSSILRDTFGSTIDALLEVETAQWFALYLESFSMLQRPDPRLFVKSRPSGDTRHSLFTRILEPDNFYYHMDPLLWAQENGKLQQFRRFALQYLPKLTSCLEAAEPVVSQEEAESSALRALESIDAAWPRSLGQNDIHPRMPVKASELVQVISIFLWMMFVTDVEDDVRPSVNGLANLLPWYRNNLTSPGTKAARKFMSLRVTDMAEIDWLNLVFYCFSGLSDEGHPGYSKGSATNRMLARAGGGICVYYRALENPDIPPGSMVKLHVVRGYITYEGSTFDGIRDIPVNYHGQEGVLRGEELPDHSTDFTLDMMIQELSSASQLGASFHVRYLGVDGQSRSLWLRLDDLFQRMQRTLKPRGCRGNCDPLYALKTSPHALCSWRDSSQDAPNINKEKIVEVQEAVESLKDTSTIWLLTTMIRVRSPSHDPSMTTTYFGRPFFLYIIMSQDDPSLLLSLSPFVKCLSCIVELGSWAPICGIDRSFYSPEKPPGMDNGGVVKLIVPDGSKLEITWEDSAQEKQRRQEREQEEAAQDSSNGSNEELYEDSDSNAYESDDSGAS</sequence>
<name>A0A8H3ID05_9LECA</name>
<dbReference type="AlphaFoldDB" id="A0A8H3ID05"/>
<gene>
    <name evidence="2" type="ORF">IMSHALPRED_007588</name>
</gene>
<keyword evidence="3" id="KW-1185">Reference proteome</keyword>
<dbReference type="Proteomes" id="UP000664534">
    <property type="component" value="Unassembled WGS sequence"/>
</dbReference>
<comment type="caution">
    <text evidence="2">The sequence shown here is derived from an EMBL/GenBank/DDBJ whole genome shotgun (WGS) entry which is preliminary data.</text>
</comment>
<feature type="region of interest" description="Disordered" evidence="1">
    <location>
        <begin position="811"/>
        <end position="855"/>
    </location>
</feature>
<accession>A0A8H3ID05</accession>